<dbReference type="InterPro" id="IPR007412">
    <property type="entry name" value="FlgM"/>
</dbReference>
<dbReference type="Pfam" id="PF04316">
    <property type="entry name" value="FlgM"/>
    <property type="match status" value="1"/>
</dbReference>
<keyword evidence="4" id="KW-1005">Bacterial flagellum biogenesis</keyword>
<evidence type="ECO:0000256" key="9">
    <source>
        <dbReference type="SAM" id="MobiDB-lite"/>
    </source>
</evidence>
<evidence type="ECO:0000256" key="5">
    <source>
        <dbReference type="ARBA" id="ARBA00023015"/>
    </source>
</evidence>
<feature type="region of interest" description="Disordered" evidence="9">
    <location>
        <begin position="1"/>
        <end position="53"/>
    </location>
</feature>
<name>A0AB35HY12_MICTH</name>
<comment type="function">
    <text evidence="7">Responsible for the coupling of flagellin expression to flagellar assembly by preventing expression of the flagellin genes when a component of the middle class of proteins is defective. It negatively regulates flagellar genes by inhibiting the activity of FliA by directly binding to FliA.</text>
</comment>
<comment type="caution">
    <text evidence="11">The sequence shown here is derived from an EMBL/GenBank/DDBJ whole genome shotgun (WGS) entry which is preliminary data.</text>
</comment>
<dbReference type="GO" id="GO:0044781">
    <property type="term" value="P:bacterial-type flagellum organization"/>
    <property type="evidence" value="ECO:0007669"/>
    <property type="project" value="UniProtKB-KW"/>
</dbReference>
<evidence type="ECO:0000256" key="2">
    <source>
        <dbReference type="ARBA" id="ARBA00017823"/>
    </source>
</evidence>
<dbReference type="Proteomes" id="UP001209730">
    <property type="component" value="Unassembled WGS sequence"/>
</dbReference>
<dbReference type="SUPFAM" id="SSF101498">
    <property type="entry name" value="Anti-sigma factor FlgM"/>
    <property type="match status" value="1"/>
</dbReference>
<feature type="compositionally biased region" description="Low complexity" evidence="9">
    <location>
        <begin position="22"/>
        <end position="36"/>
    </location>
</feature>
<dbReference type="NCBIfam" id="TIGR03824">
    <property type="entry name" value="FlgM_jcvi"/>
    <property type="match status" value="1"/>
</dbReference>
<gene>
    <name evidence="11" type="primary">flgM</name>
    <name evidence="11" type="ORF">OQJ68_10035</name>
</gene>
<keyword evidence="11" id="KW-0969">Cilium</keyword>
<feature type="domain" description="Anti-sigma-28 factor FlgM C-terminal" evidence="10">
    <location>
        <begin position="47"/>
        <end position="81"/>
    </location>
</feature>
<keyword evidence="5" id="KW-0805">Transcription regulation</keyword>
<dbReference type="GO" id="GO:0045892">
    <property type="term" value="P:negative regulation of DNA-templated transcription"/>
    <property type="evidence" value="ECO:0007669"/>
    <property type="project" value="InterPro"/>
</dbReference>
<dbReference type="AlphaFoldDB" id="A0AB35HY12"/>
<dbReference type="EMBL" id="JAPHQB010000014">
    <property type="protein sequence ID" value="MCX2802125.1"/>
    <property type="molecule type" value="Genomic_DNA"/>
</dbReference>
<evidence type="ECO:0000256" key="4">
    <source>
        <dbReference type="ARBA" id="ARBA00022795"/>
    </source>
</evidence>
<comment type="similarity">
    <text evidence="1">Belongs to the FlgM family.</text>
</comment>
<protein>
    <recommendedName>
        <fullName evidence="2">Negative regulator of flagellin synthesis</fullName>
    </recommendedName>
    <alternativeName>
        <fullName evidence="8">Anti-sigma-28 factor</fullName>
    </alternativeName>
</protein>
<sequence>MKIDNIAQLTAPKAPRESARNETAPAAKTEAAEASADVSLLRQPGTDNSQDIDSVRVEELRQAIAEGRLEIRADKIADGLIKSVRELVES</sequence>
<evidence type="ECO:0000259" key="10">
    <source>
        <dbReference type="Pfam" id="PF04316"/>
    </source>
</evidence>
<evidence type="ECO:0000256" key="6">
    <source>
        <dbReference type="ARBA" id="ARBA00023163"/>
    </source>
</evidence>
<evidence type="ECO:0000313" key="12">
    <source>
        <dbReference type="Proteomes" id="UP001209730"/>
    </source>
</evidence>
<evidence type="ECO:0000256" key="7">
    <source>
        <dbReference type="ARBA" id="ARBA00024739"/>
    </source>
</evidence>
<evidence type="ECO:0000256" key="3">
    <source>
        <dbReference type="ARBA" id="ARBA00022491"/>
    </source>
</evidence>
<proteinExistence type="inferred from homology"/>
<keyword evidence="11" id="KW-0966">Cell projection</keyword>
<evidence type="ECO:0000256" key="1">
    <source>
        <dbReference type="ARBA" id="ARBA00005322"/>
    </source>
</evidence>
<reference evidence="11" key="1">
    <citation type="submission" date="2022-11" db="EMBL/GenBank/DDBJ databases">
        <title>Chitin-degrading and fungicidal potential of chitinolytic bacterial strains from marine environment of the Pacific Ocean regions.</title>
        <authorList>
            <person name="Pentekhina I."/>
            <person name="Nedashkovskaya O."/>
            <person name="Seitkalieva A."/>
            <person name="Podvolotskaya A."/>
            <person name="Tekutyeva L."/>
            <person name="Balabanova L."/>
        </authorList>
    </citation>
    <scope>NUCLEOTIDE SEQUENCE</scope>
    <source>
        <strain evidence="11">KMM 6838</strain>
    </source>
</reference>
<keyword evidence="11" id="KW-0282">Flagellum</keyword>
<keyword evidence="3" id="KW-0678">Repressor</keyword>
<keyword evidence="6" id="KW-0804">Transcription</keyword>
<evidence type="ECO:0000313" key="11">
    <source>
        <dbReference type="EMBL" id="MCX2802125.1"/>
    </source>
</evidence>
<organism evidence="11 12">
    <name type="scientific">Microbulbifer thermotolerans</name>
    <dbReference type="NCBI Taxonomy" id="252514"/>
    <lineage>
        <taxon>Bacteria</taxon>
        <taxon>Pseudomonadati</taxon>
        <taxon>Pseudomonadota</taxon>
        <taxon>Gammaproteobacteria</taxon>
        <taxon>Cellvibrionales</taxon>
        <taxon>Microbulbiferaceae</taxon>
        <taxon>Microbulbifer</taxon>
    </lineage>
</organism>
<evidence type="ECO:0000256" key="8">
    <source>
        <dbReference type="ARBA" id="ARBA00030117"/>
    </source>
</evidence>
<dbReference type="RefSeq" id="WP_266002470.1">
    <property type="nucleotide sequence ID" value="NZ_JAPHQA010000012.1"/>
</dbReference>
<accession>A0AB35HY12</accession>
<dbReference type="InterPro" id="IPR031316">
    <property type="entry name" value="FlgM_C"/>
</dbReference>
<dbReference type="InterPro" id="IPR035890">
    <property type="entry name" value="Anti-sigma-28_factor_FlgM_sf"/>
</dbReference>